<keyword evidence="3" id="KW-1185">Reference proteome</keyword>
<proteinExistence type="predicted"/>
<evidence type="ECO:0000313" key="3">
    <source>
        <dbReference type="Proteomes" id="UP001596083"/>
    </source>
</evidence>
<accession>A0ABW0YXT0</accession>
<evidence type="ECO:0000313" key="2">
    <source>
        <dbReference type="EMBL" id="MFC5721002.1"/>
    </source>
</evidence>
<comment type="caution">
    <text evidence="2">The sequence shown here is derived from an EMBL/GenBank/DDBJ whole genome shotgun (WGS) entry which is preliminary data.</text>
</comment>
<dbReference type="RefSeq" id="WP_390316208.1">
    <property type="nucleotide sequence ID" value="NZ_JBHSPB010000006.1"/>
</dbReference>
<organism evidence="2 3">
    <name type="scientific">Streptomyces gamaensis</name>
    <dbReference type="NCBI Taxonomy" id="1763542"/>
    <lineage>
        <taxon>Bacteria</taxon>
        <taxon>Bacillati</taxon>
        <taxon>Actinomycetota</taxon>
        <taxon>Actinomycetes</taxon>
        <taxon>Kitasatosporales</taxon>
        <taxon>Streptomycetaceae</taxon>
        <taxon>Streptomyces</taxon>
    </lineage>
</organism>
<dbReference type="Proteomes" id="UP001596083">
    <property type="component" value="Unassembled WGS sequence"/>
</dbReference>
<protein>
    <submittedName>
        <fullName evidence="2">Uncharacterized protein</fullName>
    </submittedName>
</protein>
<dbReference type="EMBL" id="JBHSPB010000006">
    <property type="protein sequence ID" value="MFC5721002.1"/>
    <property type="molecule type" value="Genomic_DNA"/>
</dbReference>
<reference evidence="3" key="1">
    <citation type="journal article" date="2019" name="Int. J. Syst. Evol. Microbiol.">
        <title>The Global Catalogue of Microorganisms (GCM) 10K type strain sequencing project: providing services to taxonomists for standard genome sequencing and annotation.</title>
        <authorList>
            <consortium name="The Broad Institute Genomics Platform"/>
            <consortium name="The Broad Institute Genome Sequencing Center for Infectious Disease"/>
            <person name="Wu L."/>
            <person name="Ma J."/>
        </authorList>
    </citation>
    <scope>NUCLEOTIDE SEQUENCE [LARGE SCALE GENOMIC DNA]</scope>
    <source>
        <strain evidence="3">CGMCC 4.7304</strain>
    </source>
</reference>
<gene>
    <name evidence="2" type="ORF">ACFP1Z_12570</name>
</gene>
<sequence>MARRPQSIAAGDCADARRRAGTELHHGDVGMHSATNWRLLFAGQPRRAARLLHHRSTTRQHHTYEDLLLETSTVTHGNTDHPQQPHTGRSFE</sequence>
<feature type="region of interest" description="Disordered" evidence="1">
    <location>
        <begin position="72"/>
        <end position="92"/>
    </location>
</feature>
<name>A0ABW0YXT0_9ACTN</name>
<evidence type="ECO:0000256" key="1">
    <source>
        <dbReference type="SAM" id="MobiDB-lite"/>
    </source>
</evidence>